<dbReference type="InterPro" id="IPR039424">
    <property type="entry name" value="SBP_5"/>
</dbReference>
<feature type="compositionally biased region" description="Low complexity" evidence="5">
    <location>
        <begin position="15"/>
        <end position="35"/>
    </location>
</feature>
<evidence type="ECO:0000256" key="1">
    <source>
        <dbReference type="ARBA" id="ARBA00004193"/>
    </source>
</evidence>
<gene>
    <name evidence="7" type="ORF">E0485_14100</name>
</gene>
<dbReference type="AlphaFoldDB" id="A0A4R4EBA1"/>
<dbReference type="CDD" id="cd08510">
    <property type="entry name" value="PBP2_Lactococcal_OppA_like"/>
    <property type="match status" value="1"/>
</dbReference>
<accession>A0A4R4EBA1</accession>
<feature type="region of interest" description="Disordered" evidence="5">
    <location>
        <begin position="15"/>
        <end position="50"/>
    </location>
</feature>
<name>A0A4R4EBA1_9BACL</name>
<keyword evidence="8" id="KW-1185">Reference proteome</keyword>
<dbReference type="PIRSF" id="PIRSF002741">
    <property type="entry name" value="MppA"/>
    <property type="match status" value="1"/>
</dbReference>
<proteinExistence type="inferred from homology"/>
<reference evidence="7 8" key="1">
    <citation type="submission" date="2019-03" db="EMBL/GenBank/DDBJ databases">
        <authorList>
            <person name="Kim M.K.M."/>
        </authorList>
    </citation>
    <scope>NUCLEOTIDE SEQUENCE [LARGE SCALE GENOMIC DNA]</scope>
    <source>
        <strain evidence="7 8">18JY21-1</strain>
    </source>
</reference>
<dbReference type="NCBIfam" id="NF045467">
    <property type="entry name" value="Opp4A"/>
    <property type="match status" value="1"/>
</dbReference>
<dbReference type="Gene3D" id="3.40.190.10">
    <property type="entry name" value="Periplasmic binding protein-like II"/>
    <property type="match status" value="1"/>
</dbReference>
<comment type="caution">
    <text evidence="7">The sequence shown here is derived from an EMBL/GenBank/DDBJ whole genome shotgun (WGS) entry which is preliminary data.</text>
</comment>
<sequence>MLLITAFLAGCSDKTANPTPTTTTAPVESVATSAPTPTPKPEGPQPGGTITYGFTQPFKGVFDPAWYGGEDDSLVLGFMADSFFKTGDDLKTYPNLAEWKESADHKVFTFSIKKGVKWHNGDELTVEDWKFALEVIASKEYTEAKGSRYSNVEMIQGVEEYRDGKAKEISGIKVIDPYTIEITVKEAAVNTLDNLWNYPMNKKYFTGVAIKDMPNSDQVRKNPIGLGPFKVKKIQPGEFVELVRNDDYWQGKPLLDGVVYKVVDGALATSLLEKGEIDIMQIPNSQYKDVEKLANVEIKKEPSLSFSYIGFKLGKWDKKNEKIVVDPKSKFADKKLRQAMYYSLDRQGLIDAFSNGLGVPVSVPMPTVSWAMVPTDQINNYAYDPDKAKKMLDEAGYKDINGDGMREDPQGKKLTINFDAMSGSEIAEPRAQAIIQMFREVGLDVKLNGGALKEMNTFYDLVENDDPSVELFMGAWIMASDPDPSGLWRSNDFWNFPRWFTPESEKLISEGIGEKAFDQNYRKQVYADWQKIVNEEVPMMYLNAPIDVNVINKRLQGVHTNSFGNQTDVHKWWVKQ</sequence>
<keyword evidence="3" id="KW-0813">Transport</keyword>
<dbReference type="PANTHER" id="PTHR30290:SF9">
    <property type="entry name" value="OLIGOPEPTIDE-BINDING PROTEIN APPA"/>
    <property type="match status" value="1"/>
</dbReference>
<comment type="subcellular location">
    <subcellularLocation>
        <location evidence="1">Cell membrane</location>
        <topology evidence="1">Lipid-anchor</topology>
    </subcellularLocation>
</comment>
<dbReference type="GO" id="GO:0043190">
    <property type="term" value="C:ATP-binding cassette (ABC) transporter complex"/>
    <property type="evidence" value="ECO:0007669"/>
    <property type="project" value="InterPro"/>
</dbReference>
<dbReference type="EMBL" id="SKFG01000013">
    <property type="protein sequence ID" value="TCZ76413.1"/>
    <property type="molecule type" value="Genomic_DNA"/>
</dbReference>
<dbReference type="InterPro" id="IPR023765">
    <property type="entry name" value="SBP_5_CS"/>
</dbReference>
<dbReference type="GO" id="GO:0015833">
    <property type="term" value="P:peptide transport"/>
    <property type="evidence" value="ECO:0007669"/>
    <property type="project" value="TreeGrafter"/>
</dbReference>
<dbReference type="Pfam" id="PF00496">
    <property type="entry name" value="SBP_bac_5"/>
    <property type="match status" value="1"/>
</dbReference>
<dbReference type="SUPFAM" id="SSF53850">
    <property type="entry name" value="Periplasmic binding protein-like II"/>
    <property type="match status" value="1"/>
</dbReference>
<dbReference type="Gene3D" id="3.10.105.10">
    <property type="entry name" value="Dipeptide-binding Protein, Domain 3"/>
    <property type="match status" value="1"/>
</dbReference>
<evidence type="ECO:0000256" key="3">
    <source>
        <dbReference type="ARBA" id="ARBA00022448"/>
    </source>
</evidence>
<dbReference type="PANTHER" id="PTHR30290">
    <property type="entry name" value="PERIPLASMIC BINDING COMPONENT OF ABC TRANSPORTER"/>
    <property type="match status" value="1"/>
</dbReference>
<dbReference type="PROSITE" id="PS01040">
    <property type="entry name" value="SBP_BACTERIAL_5"/>
    <property type="match status" value="1"/>
</dbReference>
<protein>
    <submittedName>
        <fullName evidence="7">Oligopeptide ABC transporter substrate-binding protein</fullName>
    </submittedName>
</protein>
<dbReference type="InterPro" id="IPR000914">
    <property type="entry name" value="SBP_5_dom"/>
</dbReference>
<feature type="domain" description="Solute-binding protein family 5" evidence="6">
    <location>
        <begin position="93"/>
        <end position="490"/>
    </location>
</feature>
<dbReference type="GO" id="GO:0042597">
    <property type="term" value="C:periplasmic space"/>
    <property type="evidence" value="ECO:0007669"/>
    <property type="project" value="UniProtKB-ARBA"/>
</dbReference>
<dbReference type="GO" id="GO:1904680">
    <property type="term" value="F:peptide transmembrane transporter activity"/>
    <property type="evidence" value="ECO:0007669"/>
    <property type="project" value="TreeGrafter"/>
</dbReference>
<evidence type="ECO:0000256" key="5">
    <source>
        <dbReference type="SAM" id="MobiDB-lite"/>
    </source>
</evidence>
<dbReference type="OrthoDB" id="9796817at2"/>
<evidence type="ECO:0000313" key="7">
    <source>
        <dbReference type="EMBL" id="TCZ76413.1"/>
    </source>
</evidence>
<comment type="similarity">
    <text evidence="2">Belongs to the bacterial solute-binding protein 5 family.</text>
</comment>
<organism evidence="7 8">
    <name type="scientific">Paenibacillus albiflavus</name>
    <dbReference type="NCBI Taxonomy" id="2545760"/>
    <lineage>
        <taxon>Bacteria</taxon>
        <taxon>Bacillati</taxon>
        <taxon>Bacillota</taxon>
        <taxon>Bacilli</taxon>
        <taxon>Bacillales</taxon>
        <taxon>Paenibacillaceae</taxon>
        <taxon>Paenibacillus</taxon>
    </lineage>
</organism>
<dbReference type="Proteomes" id="UP000295418">
    <property type="component" value="Unassembled WGS sequence"/>
</dbReference>
<evidence type="ECO:0000259" key="6">
    <source>
        <dbReference type="Pfam" id="PF00496"/>
    </source>
</evidence>
<evidence type="ECO:0000256" key="4">
    <source>
        <dbReference type="ARBA" id="ARBA00022729"/>
    </source>
</evidence>
<dbReference type="InterPro" id="IPR050034">
    <property type="entry name" value="Opp4A"/>
</dbReference>
<keyword evidence="4" id="KW-0732">Signal</keyword>
<dbReference type="Gene3D" id="3.90.76.10">
    <property type="entry name" value="Dipeptide-binding Protein, Domain 1"/>
    <property type="match status" value="1"/>
</dbReference>
<evidence type="ECO:0000313" key="8">
    <source>
        <dbReference type="Proteomes" id="UP000295418"/>
    </source>
</evidence>
<evidence type="ECO:0000256" key="2">
    <source>
        <dbReference type="ARBA" id="ARBA00005695"/>
    </source>
</evidence>
<dbReference type="InterPro" id="IPR030678">
    <property type="entry name" value="Peptide/Ni-bd"/>
</dbReference>